<dbReference type="Proteomes" id="UP000287033">
    <property type="component" value="Unassembled WGS sequence"/>
</dbReference>
<organism evidence="2 3">
    <name type="scientific">Chiloscyllium punctatum</name>
    <name type="common">Brownbanded bambooshark</name>
    <name type="synonym">Hemiscyllium punctatum</name>
    <dbReference type="NCBI Taxonomy" id="137246"/>
    <lineage>
        <taxon>Eukaryota</taxon>
        <taxon>Metazoa</taxon>
        <taxon>Chordata</taxon>
        <taxon>Craniata</taxon>
        <taxon>Vertebrata</taxon>
        <taxon>Chondrichthyes</taxon>
        <taxon>Elasmobranchii</taxon>
        <taxon>Galeomorphii</taxon>
        <taxon>Galeoidea</taxon>
        <taxon>Orectolobiformes</taxon>
        <taxon>Hemiscylliidae</taxon>
        <taxon>Chiloscyllium</taxon>
    </lineage>
</organism>
<dbReference type="EMBL" id="BEZZ01000165">
    <property type="protein sequence ID" value="GCC27458.1"/>
    <property type="molecule type" value="Genomic_DNA"/>
</dbReference>
<name>A0A401SAM8_CHIPU</name>
<keyword evidence="1" id="KW-0732">Signal</keyword>
<feature type="chain" id="PRO_5019503247" evidence="1">
    <location>
        <begin position="35"/>
        <end position="136"/>
    </location>
</feature>
<reference evidence="2 3" key="1">
    <citation type="journal article" date="2018" name="Nat. Ecol. Evol.">
        <title>Shark genomes provide insights into elasmobranch evolution and the origin of vertebrates.</title>
        <authorList>
            <person name="Hara Y"/>
            <person name="Yamaguchi K"/>
            <person name="Onimaru K"/>
            <person name="Kadota M"/>
            <person name="Koyanagi M"/>
            <person name="Keeley SD"/>
            <person name="Tatsumi K"/>
            <person name="Tanaka K"/>
            <person name="Motone F"/>
            <person name="Kageyama Y"/>
            <person name="Nozu R"/>
            <person name="Adachi N"/>
            <person name="Nishimura O"/>
            <person name="Nakagawa R"/>
            <person name="Tanegashima C"/>
            <person name="Kiyatake I"/>
            <person name="Matsumoto R"/>
            <person name="Murakumo K"/>
            <person name="Nishida K"/>
            <person name="Terakita A"/>
            <person name="Kuratani S"/>
            <person name="Sato K"/>
            <person name="Hyodo S Kuraku.S."/>
        </authorList>
    </citation>
    <scope>NUCLEOTIDE SEQUENCE [LARGE SCALE GENOMIC DNA]</scope>
</reference>
<keyword evidence="3" id="KW-1185">Reference proteome</keyword>
<protein>
    <submittedName>
        <fullName evidence="2">Uncharacterized protein</fullName>
    </submittedName>
</protein>
<evidence type="ECO:0000256" key="1">
    <source>
        <dbReference type="SAM" id="SignalP"/>
    </source>
</evidence>
<feature type="signal peptide" evidence="1">
    <location>
        <begin position="1"/>
        <end position="34"/>
    </location>
</feature>
<evidence type="ECO:0000313" key="3">
    <source>
        <dbReference type="Proteomes" id="UP000287033"/>
    </source>
</evidence>
<evidence type="ECO:0000313" key="2">
    <source>
        <dbReference type="EMBL" id="GCC27458.1"/>
    </source>
</evidence>
<gene>
    <name evidence="2" type="ORF">chiPu_0005882</name>
</gene>
<proteinExistence type="predicted"/>
<dbReference type="AlphaFoldDB" id="A0A401SAM8"/>
<comment type="caution">
    <text evidence="2">The sequence shown here is derived from an EMBL/GenBank/DDBJ whole genome shotgun (WGS) entry which is preliminary data.</text>
</comment>
<sequence length="136" mass="14466">MRSTQTLIRSQEESTKLSFSLLMLVLLLSDGAGGCGGAGAFSRGAPLGGDVVGGLRGRLEPRSWGALLTQSERAWIAGPVRSVRRGAERERGEEEEEVVVATEEEGVFGKELEGQRSTLLNPATLAGKERAAEKVQ</sequence>
<accession>A0A401SAM8</accession>